<organism evidence="1 2">
    <name type="scientific">Aphanomyces astaci</name>
    <name type="common">Crayfish plague agent</name>
    <dbReference type="NCBI Taxonomy" id="112090"/>
    <lineage>
        <taxon>Eukaryota</taxon>
        <taxon>Sar</taxon>
        <taxon>Stramenopiles</taxon>
        <taxon>Oomycota</taxon>
        <taxon>Saprolegniomycetes</taxon>
        <taxon>Saprolegniales</taxon>
        <taxon>Verrucalvaceae</taxon>
        <taxon>Aphanomyces</taxon>
    </lineage>
</organism>
<dbReference type="EMBL" id="QUTB01002061">
    <property type="protein sequence ID" value="RHY73984.1"/>
    <property type="molecule type" value="Genomic_DNA"/>
</dbReference>
<proteinExistence type="predicted"/>
<gene>
    <name evidence="1" type="ORF">DYB34_008917</name>
</gene>
<sequence>VDVVTSKGDSKSCACEIHLDGTQIVYEIDHGWKTQVHPYTDELMAEFATESAAEMKVHMELTLATMQLTYPEATTEAGSSGVVLEFLD</sequence>
<reference evidence="1 2" key="1">
    <citation type="submission" date="2018-08" db="EMBL/GenBank/DDBJ databases">
        <title>Aphanomyces genome sequencing and annotation.</title>
        <authorList>
            <person name="Minardi D."/>
            <person name="Oidtmann B."/>
            <person name="Van Der Giezen M."/>
            <person name="Studholme D.J."/>
        </authorList>
    </citation>
    <scope>NUCLEOTIDE SEQUENCE [LARGE SCALE GENOMIC DNA]</scope>
    <source>
        <strain evidence="1 2">Si</strain>
    </source>
</reference>
<dbReference type="VEuPathDB" id="FungiDB:H257_10267"/>
<accession>A0A418CCT5</accession>
<evidence type="ECO:0000313" key="1">
    <source>
        <dbReference type="EMBL" id="RHY73984.1"/>
    </source>
</evidence>
<dbReference type="AlphaFoldDB" id="A0A418CCT5"/>
<protein>
    <submittedName>
        <fullName evidence="1">Uncharacterized protein</fullName>
    </submittedName>
</protein>
<dbReference type="Proteomes" id="UP000283543">
    <property type="component" value="Unassembled WGS sequence"/>
</dbReference>
<evidence type="ECO:0000313" key="2">
    <source>
        <dbReference type="Proteomes" id="UP000283543"/>
    </source>
</evidence>
<comment type="caution">
    <text evidence="1">The sequence shown here is derived from an EMBL/GenBank/DDBJ whole genome shotgun (WGS) entry which is preliminary data.</text>
</comment>
<feature type="non-terminal residue" evidence="1">
    <location>
        <position position="1"/>
    </location>
</feature>
<name>A0A418CCT5_APHAT</name>